<evidence type="ECO:0000313" key="2">
    <source>
        <dbReference type="Proteomes" id="UP000439903"/>
    </source>
</evidence>
<dbReference type="Proteomes" id="UP000439903">
    <property type="component" value="Unassembled WGS sequence"/>
</dbReference>
<sequence length="107" mass="12340">MLLDKSPAIHCVCRAHCEFPILSVVHHLMNLNCPTFVVFFVLKEQWPNLELGIISQNVVLISSSIDHRNLTMRLYYWCGINGRMASESSILSNKLIKNRSILKFRQP</sequence>
<protein>
    <submittedName>
        <fullName evidence="1">Uncharacterized protein</fullName>
    </submittedName>
</protein>
<name>A0A8H4EVF4_GIGMA</name>
<proteinExistence type="predicted"/>
<accession>A0A8H4EVF4</accession>
<evidence type="ECO:0000313" key="1">
    <source>
        <dbReference type="EMBL" id="KAF0561135.1"/>
    </source>
</evidence>
<dbReference type="EMBL" id="WTPW01000010">
    <property type="protein sequence ID" value="KAF0561135.1"/>
    <property type="molecule type" value="Genomic_DNA"/>
</dbReference>
<organism evidence="1 2">
    <name type="scientific">Gigaspora margarita</name>
    <dbReference type="NCBI Taxonomy" id="4874"/>
    <lineage>
        <taxon>Eukaryota</taxon>
        <taxon>Fungi</taxon>
        <taxon>Fungi incertae sedis</taxon>
        <taxon>Mucoromycota</taxon>
        <taxon>Glomeromycotina</taxon>
        <taxon>Glomeromycetes</taxon>
        <taxon>Diversisporales</taxon>
        <taxon>Gigasporaceae</taxon>
        <taxon>Gigaspora</taxon>
    </lineage>
</organism>
<keyword evidence="2" id="KW-1185">Reference proteome</keyword>
<gene>
    <name evidence="1" type="ORF">F8M41_025331</name>
</gene>
<comment type="caution">
    <text evidence="1">The sequence shown here is derived from an EMBL/GenBank/DDBJ whole genome shotgun (WGS) entry which is preliminary data.</text>
</comment>
<reference evidence="1 2" key="1">
    <citation type="journal article" date="2019" name="Environ. Microbiol.">
        <title>At the nexus of three kingdoms: the genome of the mycorrhizal fungus Gigaspora margarita provides insights into plant, endobacterial and fungal interactions.</title>
        <authorList>
            <person name="Venice F."/>
            <person name="Ghignone S."/>
            <person name="Salvioli di Fossalunga A."/>
            <person name="Amselem J."/>
            <person name="Novero M."/>
            <person name="Xianan X."/>
            <person name="Sedzielewska Toro K."/>
            <person name="Morin E."/>
            <person name="Lipzen A."/>
            <person name="Grigoriev I.V."/>
            <person name="Henrissat B."/>
            <person name="Martin F.M."/>
            <person name="Bonfante P."/>
        </authorList>
    </citation>
    <scope>NUCLEOTIDE SEQUENCE [LARGE SCALE GENOMIC DNA]</scope>
    <source>
        <strain evidence="1 2">BEG34</strain>
    </source>
</reference>
<dbReference type="AlphaFoldDB" id="A0A8H4EVF4"/>